<evidence type="ECO:0008006" key="4">
    <source>
        <dbReference type="Google" id="ProtNLM"/>
    </source>
</evidence>
<evidence type="ECO:0000256" key="1">
    <source>
        <dbReference type="ARBA" id="ARBA00004196"/>
    </source>
</evidence>
<name>A0ABN0YFQ9_9BACL</name>
<reference evidence="2 3" key="1">
    <citation type="journal article" date="2019" name="Int. J. Syst. Evol. Microbiol.">
        <title>The Global Catalogue of Microorganisms (GCM) 10K type strain sequencing project: providing services to taxonomists for standard genome sequencing and annotation.</title>
        <authorList>
            <consortium name="The Broad Institute Genomics Platform"/>
            <consortium name="The Broad Institute Genome Sequencing Center for Infectious Disease"/>
            <person name="Wu L."/>
            <person name="Ma J."/>
        </authorList>
    </citation>
    <scope>NUCLEOTIDE SEQUENCE [LARGE SCALE GENOMIC DNA]</scope>
    <source>
        <strain evidence="2 3">JCM 12774</strain>
    </source>
</reference>
<dbReference type="Gene3D" id="2.60.40.4270">
    <property type="entry name" value="Listeria-Bacteroides repeat domain"/>
    <property type="match status" value="1"/>
</dbReference>
<comment type="caution">
    <text evidence="2">The sequence shown here is derived from an EMBL/GenBank/DDBJ whole genome shotgun (WGS) entry which is preliminary data.</text>
</comment>
<sequence>MAVPRWPGGIIFYGYIDDILAEGNTAIRCDNEGIRNTGFHPDGWTKSGYPAIIKVRYNISIDDGSPHEGSAAYSHLFYYAVGGSSNGADYPIIHNNIFKLGANTTRIFGTGSTGSIWSHFYNNILYGKDTVSVFDIGSKSVMTHGSFDYNIIYPKTLIDRSKFASGVYGNTGISKAIVRSEFDVSKLAGFKLNSADQNISVGAGFRADQTLEGRRDLSKIFSLTRDFFGNAIRPDDVLDIGVHQIGNEGLKAVEFKTGLGGSYIQHQAVPVGGLASKPSTDPTRNGYKFDGWYTDESYTTAWNFETCIVSDNTVLYAKWISSTDETSYENDLN</sequence>
<comment type="subcellular location">
    <subcellularLocation>
        <location evidence="1">Cell envelope</location>
    </subcellularLocation>
</comment>
<dbReference type="NCBIfam" id="TIGR02543">
    <property type="entry name" value="List_Bact_rpt"/>
    <property type="match status" value="1"/>
</dbReference>
<dbReference type="EMBL" id="BAAACX010000009">
    <property type="protein sequence ID" value="GAA0394033.1"/>
    <property type="molecule type" value="Genomic_DNA"/>
</dbReference>
<dbReference type="InterPro" id="IPR042229">
    <property type="entry name" value="Listeria/Bacterioides_rpt_sf"/>
</dbReference>
<organism evidence="2 3">
    <name type="scientific">Paenibacillus motobuensis</name>
    <dbReference type="NCBI Taxonomy" id="295324"/>
    <lineage>
        <taxon>Bacteria</taxon>
        <taxon>Bacillati</taxon>
        <taxon>Bacillota</taxon>
        <taxon>Bacilli</taxon>
        <taxon>Bacillales</taxon>
        <taxon>Paenibacillaceae</taxon>
        <taxon>Paenibacillus</taxon>
    </lineage>
</organism>
<accession>A0ABN0YFQ9</accession>
<dbReference type="Pfam" id="PF09479">
    <property type="entry name" value="Flg_new"/>
    <property type="match status" value="1"/>
</dbReference>
<protein>
    <recommendedName>
        <fullName evidence="4">Bacterial repeat domain-containing protein</fullName>
    </recommendedName>
</protein>
<dbReference type="InterPro" id="IPR013378">
    <property type="entry name" value="InlB-like_B-rpt"/>
</dbReference>
<proteinExistence type="predicted"/>
<evidence type="ECO:0000313" key="3">
    <source>
        <dbReference type="Proteomes" id="UP001500340"/>
    </source>
</evidence>
<keyword evidence="3" id="KW-1185">Reference proteome</keyword>
<dbReference type="Proteomes" id="UP001500340">
    <property type="component" value="Unassembled WGS sequence"/>
</dbReference>
<gene>
    <name evidence="2" type="ORF">GCM10008933_26080</name>
</gene>
<evidence type="ECO:0000313" key="2">
    <source>
        <dbReference type="EMBL" id="GAA0394033.1"/>
    </source>
</evidence>